<feature type="transmembrane region" description="Helical" evidence="1">
    <location>
        <begin position="322"/>
        <end position="341"/>
    </location>
</feature>
<feature type="transmembrane region" description="Helical" evidence="1">
    <location>
        <begin position="286"/>
        <end position="310"/>
    </location>
</feature>
<keyword evidence="1" id="KW-0812">Transmembrane</keyword>
<feature type="transmembrane region" description="Helical" evidence="1">
    <location>
        <begin position="166"/>
        <end position="190"/>
    </location>
</feature>
<feature type="transmembrane region" description="Helical" evidence="1">
    <location>
        <begin position="120"/>
        <end position="137"/>
    </location>
</feature>
<dbReference type="AlphaFoldDB" id="A0A1H3RYQ1"/>
<accession>A0A1H3RYQ1</accession>
<dbReference type="GeneID" id="94693912"/>
<dbReference type="Proteomes" id="UP000183417">
    <property type="component" value="Unassembled WGS sequence"/>
</dbReference>
<feature type="domain" description="DUF4401" evidence="2">
    <location>
        <begin position="34"/>
        <end position="367"/>
    </location>
</feature>
<evidence type="ECO:0000313" key="4">
    <source>
        <dbReference type="Proteomes" id="UP000183417"/>
    </source>
</evidence>
<feature type="transmembrane region" description="Helical" evidence="1">
    <location>
        <begin position="253"/>
        <end position="274"/>
    </location>
</feature>
<feature type="transmembrane region" description="Helical" evidence="1">
    <location>
        <begin position="389"/>
        <end position="410"/>
    </location>
</feature>
<protein>
    <submittedName>
        <fullName evidence="3">Uncharacterized membrane-anchored protein</fullName>
    </submittedName>
</protein>
<feature type="transmembrane region" description="Helical" evidence="1">
    <location>
        <begin position="35"/>
        <end position="61"/>
    </location>
</feature>
<gene>
    <name evidence="3" type="ORF">SAMN05421547_11755</name>
</gene>
<dbReference type="InterPro" id="IPR025833">
    <property type="entry name" value="GDYXXLXY"/>
</dbReference>
<reference evidence="3 4" key="1">
    <citation type="submission" date="2016-10" db="EMBL/GenBank/DDBJ databases">
        <authorList>
            <person name="de Groot N.N."/>
        </authorList>
    </citation>
    <scope>NUCLEOTIDE SEQUENCE [LARGE SCALE GENOMIC DNA]</scope>
    <source>
        <strain evidence="3 4">LMG 24775</strain>
    </source>
</reference>
<evidence type="ECO:0000259" key="2">
    <source>
        <dbReference type="Pfam" id="PF14351"/>
    </source>
</evidence>
<dbReference type="EMBL" id="FNPE01000017">
    <property type="protein sequence ID" value="SDZ30375.1"/>
    <property type="molecule type" value="Genomic_DNA"/>
</dbReference>
<feature type="transmembrane region" description="Helical" evidence="1">
    <location>
        <begin position="67"/>
        <end position="85"/>
    </location>
</feature>
<dbReference type="InterPro" id="IPR025513">
    <property type="entry name" value="DUF4401"/>
</dbReference>
<feature type="transmembrane region" description="Helical" evidence="1">
    <location>
        <begin position="348"/>
        <end position="369"/>
    </location>
</feature>
<dbReference type="Pfam" id="PF14345">
    <property type="entry name" value="GDYXXLXY"/>
    <property type="match status" value="1"/>
</dbReference>
<keyword evidence="1" id="KW-0472">Membrane</keyword>
<evidence type="ECO:0000313" key="3">
    <source>
        <dbReference type="EMBL" id="SDZ30375.1"/>
    </source>
</evidence>
<keyword evidence="1" id="KW-1133">Transmembrane helix</keyword>
<feature type="transmembrane region" description="Helical" evidence="1">
    <location>
        <begin position="211"/>
        <end position="233"/>
    </location>
</feature>
<proteinExistence type="predicted"/>
<evidence type="ECO:0000256" key="1">
    <source>
        <dbReference type="SAM" id="Phobius"/>
    </source>
</evidence>
<sequence length="551" mass="58465">MSHEHDTLLRQAVDQGILPPAALQDRRPAANDRHWAVVLLTALGAWLALLPLLILFAFALSDWIERGAGTYVIGAMMLAAAVAVLRAEELPVFLEQLALPAMLTGAGLLGFGLARDLSGQAAGAIGLAIALACTAAIPRPWLRVLLGAACALLFCTMLWPDNDPSTLYAGLPTWVIVHAALLLWMLLLAAQWRALGQSAAQTRMAAALEPFATGWLLAVLAGLAFLSGRSFMVAGVLGGGLAGELAQEAAPNISMGVLTQAGSAVLALAAAWFAQRAWPTLRQPRAAVAAVVLAVLSAFLPWLGACLLALAVTGTSARWRQAAAAALAAAWIVGSFYYQLAWPLATKALVLAGCGALLGLLAWAGPRAAVLPGSAETAAASGAAPLQRWAPWLVVLTAACTLAVANIGIAQKERTIAQGRKVFVELAPVDPRSLMQGDYMRLNFRLPSEDRDVEKENLRSGRLYAIGKLDEQGVVQWLRTGTASEPLAPGEQRFELTPRGGRWTLVTDAWYFREGDGQRWEQARYGEFRVEPDGRALLVGMADAQLRPIVP</sequence>
<dbReference type="Pfam" id="PF14351">
    <property type="entry name" value="DUF4401"/>
    <property type="match status" value="1"/>
</dbReference>
<name>A0A1H3RYQ1_9BURK</name>
<feature type="transmembrane region" description="Helical" evidence="1">
    <location>
        <begin position="144"/>
        <end position="160"/>
    </location>
</feature>
<organism evidence="3 4">
    <name type="scientific">Delftia lacustris</name>
    <dbReference type="NCBI Taxonomy" id="558537"/>
    <lineage>
        <taxon>Bacteria</taxon>
        <taxon>Pseudomonadati</taxon>
        <taxon>Pseudomonadota</taxon>
        <taxon>Betaproteobacteria</taxon>
        <taxon>Burkholderiales</taxon>
        <taxon>Comamonadaceae</taxon>
        <taxon>Delftia</taxon>
    </lineage>
</organism>
<feature type="transmembrane region" description="Helical" evidence="1">
    <location>
        <begin position="97"/>
        <end position="114"/>
    </location>
</feature>
<dbReference type="RefSeq" id="WP_074923108.1">
    <property type="nucleotide sequence ID" value="NZ_CP141274.1"/>
</dbReference>